<organism evidence="1 2">
    <name type="scientific">Vibrio variabilis</name>
    <dbReference type="NCBI Taxonomy" id="990271"/>
    <lineage>
        <taxon>Bacteria</taxon>
        <taxon>Pseudomonadati</taxon>
        <taxon>Pseudomonadota</taxon>
        <taxon>Gammaproteobacteria</taxon>
        <taxon>Vibrionales</taxon>
        <taxon>Vibrionaceae</taxon>
        <taxon>Vibrio</taxon>
    </lineage>
</organism>
<evidence type="ECO:0000313" key="2">
    <source>
        <dbReference type="Proteomes" id="UP000029223"/>
    </source>
</evidence>
<keyword evidence="2" id="KW-1185">Reference proteome</keyword>
<dbReference type="EMBL" id="BBMS01000059">
    <property type="protein sequence ID" value="GAL29197.1"/>
    <property type="molecule type" value="Genomic_DNA"/>
</dbReference>
<comment type="caution">
    <text evidence="1">The sequence shown here is derived from an EMBL/GenBank/DDBJ whole genome shotgun (WGS) entry which is preliminary data.</text>
</comment>
<dbReference type="Proteomes" id="UP000029223">
    <property type="component" value="Unassembled WGS sequence"/>
</dbReference>
<reference evidence="2" key="2">
    <citation type="submission" date="2014-09" db="EMBL/GenBank/DDBJ databases">
        <authorList>
            <consortium name="NBRP consortium"/>
            <person name="Sawabe T."/>
            <person name="Meirelles P."/>
            <person name="Nakanishi M."/>
            <person name="Sayaka M."/>
            <person name="Hattori M."/>
            <person name="Ohkuma M."/>
        </authorList>
    </citation>
    <scope>NUCLEOTIDE SEQUENCE [LARGE SCALE GENOMIC DNA]</scope>
    <source>
        <strain evidence="2">JCM 19239</strain>
    </source>
</reference>
<evidence type="ECO:0000313" key="1">
    <source>
        <dbReference type="EMBL" id="GAL29197.1"/>
    </source>
</evidence>
<protein>
    <submittedName>
        <fullName evidence="1">Uncharacterized protein</fullName>
    </submittedName>
</protein>
<accession>A0ABQ0JKC2</accession>
<reference evidence="2" key="1">
    <citation type="submission" date="2014-09" db="EMBL/GenBank/DDBJ databases">
        <title>Vibrio variabilis JCM 19239. (C206) whole genome shotgun sequence.</title>
        <authorList>
            <person name="Sawabe T."/>
            <person name="Meirelles P."/>
            <person name="Nakanishi M."/>
            <person name="Sayaka M."/>
            <person name="Hattori M."/>
            <person name="Ohkuma M."/>
        </authorList>
    </citation>
    <scope>NUCLEOTIDE SEQUENCE [LARGE SCALE GENOMIC DNA]</scope>
    <source>
        <strain evidence="2">JCM 19239</strain>
    </source>
</reference>
<sequence length="49" mass="5698">MEQWVQQLSAKQTLEYKSSLELCLKELECFPGFRGHSPIHYFDAVRVGP</sequence>
<name>A0ABQ0JKC2_9VIBR</name>
<gene>
    <name evidence="1" type="ORF">JCM19239_7015</name>
</gene>
<proteinExistence type="predicted"/>